<dbReference type="OrthoDB" id="151099at2"/>
<accession>A0A7C8FYM9</accession>
<dbReference type="InterPro" id="IPR042287">
    <property type="entry name" value="FhaA_N_sf"/>
</dbReference>
<organism evidence="4 5">
    <name type="scientific">Pseudoclavibacter caeni</name>
    <dbReference type="NCBI Taxonomy" id="908846"/>
    <lineage>
        <taxon>Bacteria</taxon>
        <taxon>Bacillati</taxon>
        <taxon>Actinomycetota</taxon>
        <taxon>Actinomycetes</taxon>
        <taxon>Micrococcales</taxon>
        <taxon>Microbacteriaceae</taxon>
        <taxon>Pseudoclavibacter</taxon>
    </lineage>
</organism>
<dbReference type="Proteomes" id="UP000481339">
    <property type="component" value="Unassembled WGS sequence"/>
</dbReference>
<keyword evidence="1" id="KW-0597">Phosphoprotein</keyword>
<evidence type="ECO:0000259" key="3">
    <source>
        <dbReference type="PROSITE" id="PS50006"/>
    </source>
</evidence>
<evidence type="ECO:0000313" key="4">
    <source>
        <dbReference type="EMBL" id="KAB1633561.1"/>
    </source>
</evidence>
<name>A0A7C8FYM9_9MICO</name>
<evidence type="ECO:0000256" key="2">
    <source>
        <dbReference type="SAM" id="MobiDB-lite"/>
    </source>
</evidence>
<feature type="compositionally biased region" description="Basic and acidic residues" evidence="2">
    <location>
        <begin position="46"/>
        <end position="55"/>
    </location>
</feature>
<dbReference type="PANTHER" id="PTHR23308">
    <property type="entry name" value="NUCLEAR INHIBITOR OF PROTEIN PHOSPHATASE-1"/>
    <property type="match status" value="1"/>
</dbReference>
<dbReference type="InterPro" id="IPR050923">
    <property type="entry name" value="Cell_Proc_Reg/RNA_Proc"/>
</dbReference>
<comment type="caution">
    <text evidence="4">The sequence shown here is derived from an EMBL/GenBank/DDBJ whole genome shotgun (WGS) entry which is preliminary data.</text>
</comment>
<dbReference type="Pfam" id="PF00498">
    <property type="entry name" value="FHA"/>
    <property type="match status" value="1"/>
</dbReference>
<dbReference type="CDD" id="cd00060">
    <property type="entry name" value="FHA"/>
    <property type="match status" value="1"/>
</dbReference>
<dbReference type="SUPFAM" id="SSF49879">
    <property type="entry name" value="SMAD/FHA domain"/>
    <property type="match status" value="1"/>
</dbReference>
<feature type="domain" description="FHA" evidence="3">
    <location>
        <begin position="217"/>
        <end position="266"/>
    </location>
</feature>
<evidence type="ECO:0000313" key="5">
    <source>
        <dbReference type="Proteomes" id="UP000481339"/>
    </source>
</evidence>
<dbReference type="InterPro" id="IPR008984">
    <property type="entry name" value="SMAD_FHA_dom_sf"/>
</dbReference>
<evidence type="ECO:0000256" key="1">
    <source>
        <dbReference type="ARBA" id="ARBA00022553"/>
    </source>
</evidence>
<dbReference type="InterPro" id="IPR000253">
    <property type="entry name" value="FHA_dom"/>
</dbReference>
<feature type="region of interest" description="Disordered" evidence="2">
    <location>
        <begin position="1"/>
        <end position="64"/>
    </location>
</feature>
<sequence length="294" mass="32286">MIQHTTRSPPHDPQPDTPPPPRNARAPPQRTRHTHPAPSPPSQTRVEPHRVPCRDRGHRHPGSARAWTRRRVGLLDNVERGLERAVNGVFAKTFRSRLQPLEIFSALKGELDANTRVLSRDAILVPDRLTVRVSRADFERLAPDGSALVDQFVRDLRAYAHQQRYQFPGPVTVTIVPDDSLTVGMLEVDSRMSAGDVTLVPALEVQGRVHPLRQGVTTIGRSHDCDITIADSAVSKRHASITRDGDNVVLRDLGSTNGTKVGGERITLLELTGPLDLVIGATPVRYLLAPKAVG</sequence>
<gene>
    <name evidence="4" type="ORF">F8O02_01120</name>
</gene>
<reference evidence="4 5" key="1">
    <citation type="submission" date="2019-09" db="EMBL/GenBank/DDBJ databases">
        <title>Phylogeny of genus Pseudoclavibacter and closely related genus.</title>
        <authorList>
            <person name="Li Y."/>
        </authorList>
    </citation>
    <scope>NUCLEOTIDE SEQUENCE [LARGE SCALE GENOMIC DNA]</scope>
    <source>
        <strain evidence="4 5">JCM 16921</strain>
    </source>
</reference>
<dbReference type="Pfam" id="PF12401">
    <property type="entry name" value="FhaA_N"/>
    <property type="match status" value="1"/>
</dbReference>
<dbReference type="AlphaFoldDB" id="A0A7C8FYM9"/>
<keyword evidence="5" id="KW-1185">Reference proteome</keyword>
<protein>
    <submittedName>
        <fullName evidence="4">DUF2662 domain-containing protein</fullName>
    </submittedName>
</protein>
<dbReference type="PROSITE" id="PS50006">
    <property type="entry name" value="FHA_DOMAIN"/>
    <property type="match status" value="1"/>
</dbReference>
<dbReference type="Gene3D" id="2.60.200.20">
    <property type="match status" value="1"/>
</dbReference>
<dbReference type="EMBL" id="WBKA01000001">
    <property type="protein sequence ID" value="KAB1633561.1"/>
    <property type="molecule type" value="Genomic_DNA"/>
</dbReference>
<dbReference type="SMART" id="SM00240">
    <property type="entry name" value="FHA"/>
    <property type="match status" value="1"/>
</dbReference>
<dbReference type="InterPro" id="IPR022128">
    <property type="entry name" value="FhaA_N"/>
</dbReference>
<dbReference type="Gene3D" id="3.30.2320.60">
    <property type="entry name" value="FhaA, phosphopeptide-binding domain (DUF3662)"/>
    <property type="match status" value="1"/>
</dbReference>
<proteinExistence type="predicted"/>